<dbReference type="AlphaFoldDB" id="A0A450Y9I9"/>
<organism evidence="2">
    <name type="scientific">Candidatus Kentrum sp. TC</name>
    <dbReference type="NCBI Taxonomy" id="2126339"/>
    <lineage>
        <taxon>Bacteria</taxon>
        <taxon>Pseudomonadati</taxon>
        <taxon>Pseudomonadota</taxon>
        <taxon>Gammaproteobacteria</taxon>
        <taxon>Candidatus Kentrum</taxon>
    </lineage>
</organism>
<accession>A0A450Y9I9</accession>
<evidence type="ECO:0000256" key="1">
    <source>
        <dbReference type="SAM" id="Phobius"/>
    </source>
</evidence>
<name>A0A450Y9I9_9GAMM</name>
<dbReference type="EMBL" id="CAADFS010000003">
    <property type="protein sequence ID" value="VFK38165.1"/>
    <property type="molecule type" value="Genomic_DNA"/>
</dbReference>
<evidence type="ECO:0000313" key="2">
    <source>
        <dbReference type="EMBL" id="VFK38165.1"/>
    </source>
</evidence>
<sequence>MKDNRYFSKFLSIPYSVLKTLPWWIYHFSGLRHIWEMATARRPNAPDYEKPPTLLLWIIGLYVALYGIASTRYEAALDRVENRMGAVASQLSTSDDEAFRNLITRIPHIQRMETPLEPDLLWPFRGHFIWICAEADEYLKEYLLPSNRGNEKPPRYFLAQSLVCERRNPEILAWTRKTIETWKGKLGQTEEKKGEEPAWVDLREVNLSGARLKVADCATAPPSTSIWIGPHRPT</sequence>
<keyword evidence="1" id="KW-1133">Transmembrane helix</keyword>
<keyword evidence="1" id="KW-0812">Transmembrane</keyword>
<gene>
    <name evidence="2" type="ORF">BECKTC1821D_GA0114238_100399</name>
</gene>
<protein>
    <submittedName>
        <fullName evidence="2">Uncharacterized protein</fullName>
    </submittedName>
</protein>
<proteinExistence type="predicted"/>
<reference evidence="2" key="1">
    <citation type="submission" date="2019-02" db="EMBL/GenBank/DDBJ databases">
        <authorList>
            <person name="Gruber-Vodicka R. H."/>
            <person name="Seah K. B. B."/>
        </authorList>
    </citation>
    <scope>NUCLEOTIDE SEQUENCE</scope>
    <source>
        <strain evidence="2">BECK_BZ123</strain>
    </source>
</reference>
<feature type="transmembrane region" description="Helical" evidence="1">
    <location>
        <begin position="54"/>
        <end position="73"/>
    </location>
</feature>
<keyword evidence="1" id="KW-0472">Membrane</keyword>